<dbReference type="PANTHER" id="PTHR11214:SF376">
    <property type="entry name" value="HEXOSYLTRANSFERASE"/>
    <property type="match status" value="1"/>
</dbReference>
<reference evidence="13" key="1">
    <citation type="submission" date="2015-12" db="EMBL/GenBank/DDBJ databases">
        <title>De novo transcriptome assembly of four potential Pierce s Disease insect vectors from Arizona vineyards.</title>
        <authorList>
            <person name="Tassone E.E."/>
        </authorList>
    </citation>
    <scope>NUCLEOTIDE SEQUENCE</scope>
</reference>
<dbReference type="GO" id="GO:0006493">
    <property type="term" value="P:protein O-linked glycosylation"/>
    <property type="evidence" value="ECO:0007669"/>
    <property type="project" value="TreeGrafter"/>
</dbReference>
<evidence type="ECO:0000256" key="3">
    <source>
        <dbReference type="ARBA" id="ARBA00022676"/>
    </source>
</evidence>
<evidence type="ECO:0000256" key="4">
    <source>
        <dbReference type="ARBA" id="ARBA00022679"/>
    </source>
</evidence>
<keyword evidence="4" id="KW-0808">Transferase</keyword>
<dbReference type="GO" id="GO:0016758">
    <property type="term" value="F:hexosyltransferase activity"/>
    <property type="evidence" value="ECO:0007669"/>
    <property type="project" value="InterPro"/>
</dbReference>
<dbReference type="EC" id="2.4.1.-" evidence="11"/>
<comment type="similarity">
    <text evidence="2 11">Belongs to the glycosyltransferase 31 family.</text>
</comment>
<dbReference type="GO" id="GO:0000139">
    <property type="term" value="C:Golgi membrane"/>
    <property type="evidence" value="ECO:0007669"/>
    <property type="project" value="UniProtKB-SubCell"/>
</dbReference>
<evidence type="ECO:0000313" key="13">
    <source>
        <dbReference type="EMBL" id="JAS35107.1"/>
    </source>
</evidence>
<keyword evidence="6" id="KW-0735">Signal-anchor</keyword>
<keyword evidence="9" id="KW-0472">Membrane</keyword>
<evidence type="ECO:0000256" key="9">
    <source>
        <dbReference type="ARBA" id="ARBA00023136"/>
    </source>
</evidence>
<dbReference type="InterPro" id="IPR002659">
    <property type="entry name" value="Glyco_trans_31"/>
</dbReference>
<keyword evidence="5" id="KW-0812">Transmembrane</keyword>
<evidence type="ECO:0000313" key="12">
    <source>
        <dbReference type="EMBL" id="JAS29050.1"/>
    </source>
</evidence>
<evidence type="ECO:0000256" key="11">
    <source>
        <dbReference type="RuleBase" id="RU363063"/>
    </source>
</evidence>
<name>A0A1B6EB26_9HEMI</name>
<evidence type="ECO:0000256" key="6">
    <source>
        <dbReference type="ARBA" id="ARBA00022968"/>
    </source>
</evidence>
<sequence length="349" mass="40472">MLEKRAYPFIAVVLTATIICLSIWRLSACPGPPYCYYESTSYLLLAADNTSSSFSYPVHLLSPEDEKTLININNFTFLINNHVCNSTTHLFVVIVHSAPQNGQIRNIIRDTWGRDIHIVFFVGETTTDIQHFIDNENLQYHDIVQGSFIDSYRNLTYKHVMALKWVTYHCPGAKYILKADDDVFVNTPLLKDFLTTELSPLGARKLVLCDVLHSPIVKRSYRSKWRVSPAEYKERRYPDYCSGWAIIYSPDVLFHLYKEAQRTSYFWIDDVHLTGTLLSRLNYTHTSIGSLAKFESETLDMINRCVLNEFLFSLLPSNYFHNLWNMIQLHSNTEPKSSSTRSKVWLNNR</sequence>
<accession>A0A1B6EB26</accession>
<keyword evidence="8 11" id="KW-0333">Golgi apparatus</keyword>
<dbReference type="Pfam" id="PF01762">
    <property type="entry name" value="Galactosyl_T"/>
    <property type="match status" value="1"/>
</dbReference>
<keyword evidence="7" id="KW-1133">Transmembrane helix</keyword>
<evidence type="ECO:0000256" key="1">
    <source>
        <dbReference type="ARBA" id="ARBA00004323"/>
    </source>
</evidence>
<dbReference type="AlphaFoldDB" id="A0A1B6EB26"/>
<proteinExistence type="inferred from homology"/>
<dbReference type="FunFam" id="3.90.550.50:FF:000001">
    <property type="entry name" value="Hexosyltransferase"/>
    <property type="match status" value="1"/>
</dbReference>
<protein>
    <recommendedName>
        <fullName evidence="11">Hexosyltransferase</fullName>
        <ecNumber evidence="11">2.4.1.-</ecNumber>
    </recommendedName>
</protein>
<dbReference type="EMBL" id="GEDC01002191">
    <property type="protein sequence ID" value="JAS35107.1"/>
    <property type="molecule type" value="Transcribed_RNA"/>
</dbReference>
<keyword evidence="10" id="KW-0325">Glycoprotein</keyword>
<gene>
    <name evidence="13" type="ORF">g.34392</name>
    <name evidence="12" type="ORF">g.34394</name>
</gene>
<comment type="subcellular location">
    <subcellularLocation>
        <location evidence="1 11">Golgi apparatus membrane</location>
        <topology evidence="1 11">Single-pass type II membrane protein</topology>
    </subcellularLocation>
</comment>
<keyword evidence="3 11" id="KW-0328">Glycosyltransferase</keyword>
<evidence type="ECO:0000256" key="7">
    <source>
        <dbReference type="ARBA" id="ARBA00022989"/>
    </source>
</evidence>
<evidence type="ECO:0000256" key="2">
    <source>
        <dbReference type="ARBA" id="ARBA00008661"/>
    </source>
</evidence>
<organism evidence="13">
    <name type="scientific">Clastoptera arizonana</name>
    <name type="common">Arizona spittle bug</name>
    <dbReference type="NCBI Taxonomy" id="38151"/>
    <lineage>
        <taxon>Eukaryota</taxon>
        <taxon>Metazoa</taxon>
        <taxon>Ecdysozoa</taxon>
        <taxon>Arthropoda</taxon>
        <taxon>Hexapoda</taxon>
        <taxon>Insecta</taxon>
        <taxon>Pterygota</taxon>
        <taxon>Neoptera</taxon>
        <taxon>Paraneoptera</taxon>
        <taxon>Hemiptera</taxon>
        <taxon>Auchenorrhyncha</taxon>
        <taxon>Cercopoidea</taxon>
        <taxon>Clastopteridae</taxon>
        <taxon>Clastoptera</taxon>
    </lineage>
</organism>
<evidence type="ECO:0000256" key="5">
    <source>
        <dbReference type="ARBA" id="ARBA00022692"/>
    </source>
</evidence>
<evidence type="ECO:0000256" key="10">
    <source>
        <dbReference type="ARBA" id="ARBA00023180"/>
    </source>
</evidence>
<dbReference type="EMBL" id="GEDC01008248">
    <property type="protein sequence ID" value="JAS29050.1"/>
    <property type="molecule type" value="Transcribed_RNA"/>
</dbReference>
<dbReference type="PANTHER" id="PTHR11214">
    <property type="entry name" value="BETA-1,3-N-ACETYLGLUCOSAMINYLTRANSFERASE"/>
    <property type="match status" value="1"/>
</dbReference>
<dbReference type="Gene3D" id="3.90.550.50">
    <property type="match status" value="1"/>
</dbReference>
<evidence type="ECO:0000256" key="8">
    <source>
        <dbReference type="ARBA" id="ARBA00023034"/>
    </source>
</evidence>